<evidence type="ECO:0000313" key="4">
    <source>
        <dbReference type="Proteomes" id="UP000321258"/>
    </source>
</evidence>
<organism evidence="3 4">
    <name type="scientific">Methylobacterium haplocladii</name>
    <dbReference type="NCBI Taxonomy" id="1176176"/>
    <lineage>
        <taxon>Bacteria</taxon>
        <taxon>Pseudomonadati</taxon>
        <taxon>Pseudomonadota</taxon>
        <taxon>Alphaproteobacteria</taxon>
        <taxon>Hyphomicrobiales</taxon>
        <taxon>Methylobacteriaceae</taxon>
        <taxon>Methylobacterium</taxon>
    </lineage>
</organism>
<evidence type="ECO:0000256" key="1">
    <source>
        <dbReference type="SAM" id="MobiDB-lite"/>
    </source>
</evidence>
<feature type="region of interest" description="Disordered" evidence="1">
    <location>
        <begin position="26"/>
        <end position="77"/>
    </location>
</feature>
<feature type="chain" id="PRO_5021748110" evidence="2">
    <location>
        <begin position="27"/>
        <end position="77"/>
    </location>
</feature>
<accession>A0A512ISU0</accession>
<dbReference type="RefSeq" id="WP_147080382.1">
    <property type="nucleotide sequence ID" value="NZ_BPQN01000014.1"/>
</dbReference>
<reference evidence="3 4" key="1">
    <citation type="submission" date="2019-07" db="EMBL/GenBank/DDBJ databases">
        <title>Whole genome shotgun sequence of Methylobacterium haplocladii NBRC 107714.</title>
        <authorList>
            <person name="Hosoyama A."/>
            <person name="Uohara A."/>
            <person name="Ohji S."/>
            <person name="Ichikawa N."/>
        </authorList>
    </citation>
    <scope>NUCLEOTIDE SEQUENCE [LARGE SCALE GENOMIC DNA]</scope>
    <source>
        <strain evidence="3 4">NBRC 107714</strain>
    </source>
</reference>
<dbReference type="EMBL" id="BJZT01000035">
    <property type="protein sequence ID" value="GEP00778.1"/>
    <property type="molecule type" value="Genomic_DNA"/>
</dbReference>
<feature type="compositionally biased region" description="Basic and acidic residues" evidence="1">
    <location>
        <begin position="66"/>
        <end position="77"/>
    </location>
</feature>
<dbReference type="AlphaFoldDB" id="A0A512ISU0"/>
<name>A0A512ISU0_9HYPH</name>
<comment type="caution">
    <text evidence="3">The sequence shown here is derived from an EMBL/GenBank/DDBJ whole genome shotgun (WGS) entry which is preliminary data.</text>
</comment>
<protein>
    <submittedName>
        <fullName evidence="3">Uncharacterized protein</fullName>
    </submittedName>
</protein>
<keyword evidence="4" id="KW-1185">Reference proteome</keyword>
<feature type="compositionally biased region" description="Polar residues" evidence="1">
    <location>
        <begin position="34"/>
        <end position="47"/>
    </location>
</feature>
<gene>
    <name evidence="3" type="ORF">MHA02_31650</name>
</gene>
<dbReference type="Proteomes" id="UP000321258">
    <property type="component" value="Unassembled WGS sequence"/>
</dbReference>
<proteinExistence type="predicted"/>
<sequence>MTKMMSRAGLGAVLALGLLAAPAAFAEESKSSDGKTSGSAAGTTPEPSSKGGGSADKNMQENAASADKEKQKGASGK</sequence>
<evidence type="ECO:0000313" key="3">
    <source>
        <dbReference type="EMBL" id="GEP00778.1"/>
    </source>
</evidence>
<evidence type="ECO:0000256" key="2">
    <source>
        <dbReference type="SAM" id="SignalP"/>
    </source>
</evidence>
<keyword evidence="2" id="KW-0732">Signal</keyword>
<feature type="signal peptide" evidence="2">
    <location>
        <begin position="1"/>
        <end position="26"/>
    </location>
</feature>